<dbReference type="PANTHER" id="PTHR22796:SF6">
    <property type="entry name" value="INTERFERON-INDUCED VERY LARGE GTPASE 1-RELATED"/>
    <property type="match status" value="1"/>
</dbReference>
<dbReference type="Gene3D" id="3.40.50.300">
    <property type="entry name" value="P-loop containing nucleotide triphosphate hydrolases"/>
    <property type="match status" value="1"/>
</dbReference>
<accession>A0AAD9DJI5</accession>
<dbReference type="SUPFAM" id="SSF52540">
    <property type="entry name" value="P-loop containing nucleoside triphosphate hydrolases"/>
    <property type="match status" value="1"/>
</dbReference>
<feature type="coiled-coil region" evidence="1">
    <location>
        <begin position="425"/>
        <end position="452"/>
    </location>
</feature>
<feature type="domain" description="VLIG-type G" evidence="2">
    <location>
        <begin position="63"/>
        <end position="304"/>
    </location>
</feature>
<organism evidence="3 4">
    <name type="scientific">Electrophorus voltai</name>
    <dbReference type="NCBI Taxonomy" id="2609070"/>
    <lineage>
        <taxon>Eukaryota</taxon>
        <taxon>Metazoa</taxon>
        <taxon>Chordata</taxon>
        <taxon>Craniata</taxon>
        <taxon>Vertebrata</taxon>
        <taxon>Euteleostomi</taxon>
        <taxon>Actinopterygii</taxon>
        <taxon>Neopterygii</taxon>
        <taxon>Teleostei</taxon>
        <taxon>Ostariophysi</taxon>
        <taxon>Gymnotiformes</taxon>
        <taxon>Gymnotoidei</taxon>
        <taxon>Gymnotidae</taxon>
        <taxon>Electrophorus</taxon>
    </lineage>
</organism>
<keyword evidence="1" id="KW-0175">Coiled coil</keyword>
<protein>
    <recommendedName>
        <fullName evidence="2">VLIG-type G domain-containing protein</fullName>
    </recommendedName>
</protein>
<dbReference type="Pfam" id="PF25974">
    <property type="entry name" value="URGCP_9th"/>
    <property type="match status" value="1"/>
</dbReference>
<dbReference type="PANTHER" id="PTHR22796">
    <property type="entry name" value="URG4-RELATED"/>
    <property type="match status" value="1"/>
</dbReference>
<dbReference type="InterPro" id="IPR027417">
    <property type="entry name" value="P-loop_NTPase"/>
</dbReference>
<keyword evidence="4" id="KW-1185">Reference proteome</keyword>
<evidence type="ECO:0000313" key="4">
    <source>
        <dbReference type="Proteomes" id="UP001239994"/>
    </source>
</evidence>
<comment type="caution">
    <text evidence="3">The sequence shown here is derived from an EMBL/GenBank/DDBJ whole genome shotgun (WGS) entry which is preliminary data.</text>
</comment>
<evidence type="ECO:0000313" key="3">
    <source>
        <dbReference type="EMBL" id="KAK1784815.1"/>
    </source>
</evidence>
<evidence type="ECO:0000256" key="1">
    <source>
        <dbReference type="SAM" id="Coils"/>
    </source>
</evidence>
<reference evidence="3" key="1">
    <citation type="submission" date="2023-03" db="EMBL/GenBank/DDBJ databases">
        <title>Electrophorus voltai genome.</title>
        <authorList>
            <person name="Bian C."/>
        </authorList>
    </citation>
    <scope>NUCLEOTIDE SEQUENCE</scope>
    <source>
        <strain evidence="3">CB-2022</strain>
        <tissue evidence="3">Muscle</tissue>
    </source>
</reference>
<dbReference type="InterPro" id="IPR030383">
    <property type="entry name" value="G_VLIG_dom"/>
</dbReference>
<dbReference type="Pfam" id="PF25683">
    <property type="entry name" value="URGCP_GTPase"/>
    <property type="match status" value="1"/>
</dbReference>
<sequence>MGQIYESSMSKQNKKLKHFSLPKIVAEIVLSGYPLELMDGDTGHVPLVWVSAVLDELIKILGDQRVFVLSVLGIQSSGKSTMLNAMFGLQFAVCSAGRCTRGAFMQLVKVSEEMKAELKFDYILVVDTEGLRAMELTGNLRCHDNELATFVTGLANMTLVNIFGENPAEMQDILQIVVQAFMRMKKVRLNPSCMFVHQNVPDVTVKEKNMVGRRCLQDKLDKMTKLAAQEEIYDAECFSDIIEFDIESDVRYFAQLWEGSPPMAPPNPLYSEQIEELKQTLISKPTKKGRMKLSEFQTRIKDLWNALLNENFVFSFRNTWEITVYRKLEEEYGKWTWSLRSAMLEIQDKLHTRISNTHLQKVEYKVLEGEMNGIFEKVKNSVKNYFENDSEEKDILEQWRDTFQQKIEDLHDDLIKQAERDLNGIVSQNKACKQLEEQKTQYEATLFKKSKKLALTLKMNVGRSEKGLSPVQEAEVEATVRPPSDAPTIPLTPVSDPVLMIHLKELELELQHQKVHALEVQADKDIRLRHLELEVRHVERPMPVPHLSMSSQSVTKVHFIPGGGAIP</sequence>
<name>A0AAD9DJI5_9TELE</name>
<dbReference type="AlphaFoldDB" id="A0AAD9DJI5"/>
<dbReference type="Proteomes" id="UP001239994">
    <property type="component" value="Unassembled WGS sequence"/>
</dbReference>
<dbReference type="PROSITE" id="PS51717">
    <property type="entry name" value="G_VLIG"/>
    <property type="match status" value="1"/>
</dbReference>
<proteinExistence type="predicted"/>
<dbReference type="GO" id="GO:0005525">
    <property type="term" value="F:GTP binding"/>
    <property type="evidence" value="ECO:0007669"/>
    <property type="project" value="InterPro"/>
</dbReference>
<evidence type="ECO:0000259" key="2">
    <source>
        <dbReference type="PROSITE" id="PS51717"/>
    </source>
</evidence>
<dbReference type="InterPro" id="IPR058641">
    <property type="entry name" value="GVIN1_dom"/>
</dbReference>
<gene>
    <name evidence="3" type="ORF">P4O66_003480</name>
</gene>
<dbReference type="EMBL" id="JAROKS010000026">
    <property type="protein sequence ID" value="KAK1784815.1"/>
    <property type="molecule type" value="Genomic_DNA"/>
</dbReference>